<dbReference type="AlphaFoldDB" id="A0A1J7BPH6"/>
<comment type="caution">
    <text evidence="6">The sequence shown here is derived from an EMBL/GenBank/DDBJ whole genome shotgun (WGS) entry which is preliminary data.</text>
</comment>
<dbReference type="InterPro" id="IPR050682">
    <property type="entry name" value="ModA/WtpA"/>
</dbReference>
<evidence type="ECO:0000256" key="3">
    <source>
        <dbReference type="ARBA" id="ARBA00022729"/>
    </source>
</evidence>
<evidence type="ECO:0000256" key="2">
    <source>
        <dbReference type="ARBA" id="ARBA00022723"/>
    </source>
</evidence>
<dbReference type="PANTHER" id="PTHR30632:SF0">
    <property type="entry name" value="SULFATE-BINDING PROTEIN"/>
    <property type="match status" value="1"/>
</dbReference>
<organism evidence="6 7">
    <name type="scientific">Mangrovactinospora gilvigrisea</name>
    <dbReference type="NCBI Taxonomy" id="1428644"/>
    <lineage>
        <taxon>Bacteria</taxon>
        <taxon>Bacillati</taxon>
        <taxon>Actinomycetota</taxon>
        <taxon>Actinomycetes</taxon>
        <taxon>Kitasatosporales</taxon>
        <taxon>Streptomycetaceae</taxon>
        <taxon>Mangrovactinospora</taxon>
    </lineage>
</organism>
<feature type="chain" id="PRO_5039384815" evidence="5">
    <location>
        <begin position="25"/>
        <end position="267"/>
    </location>
</feature>
<keyword evidence="2 4" id="KW-0479">Metal-binding</keyword>
<dbReference type="RefSeq" id="WP_071658709.1">
    <property type="nucleotide sequence ID" value="NZ_MLCF01000162.1"/>
</dbReference>
<protein>
    <submittedName>
        <fullName evidence="6">Molybdate ABC transporter substrate-binding protein</fullName>
    </submittedName>
</protein>
<feature type="signal peptide" evidence="5">
    <location>
        <begin position="1"/>
        <end position="24"/>
    </location>
</feature>
<dbReference type="Gene3D" id="3.40.190.10">
    <property type="entry name" value="Periplasmic binding protein-like II"/>
    <property type="match status" value="2"/>
</dbReference>
<reference evidence="6 7" key="1">
    <citation type="submission" date="2016-10" db="EMBL/GenBank/DDBJ databases">
        <title>Genome sequence of Streptomyces gilvigriseus MUSC 26.</title>
        <authorList>
            <person name="Lee L.-H."/>
            <person name="Ser H.-L."/>
        </authorList>
    </citation>
    <scope>NUCLEOTIDE SEQUENCE [LARGE SCALE GENOMIC DNA]</scope>
    <source>
        <strain evidence="6 7">MUSC 26</strain>
    </source>
</reference>
<evidence type="ECO:0000313" key="6">
    <source>
        <dbReference type="EMBL" id="OIV35353.1"/>
    </source>
</evidence>
<dbReference type="GO" id="GO:0030973">
    <property type="term" value="F:molybdate ion binding"/>
    <property type="evidence" value="ECO:0007669"/>
    <property type="project" value="TreeGrafter"/>
</dbReference>
<dbReference type="Pfam" id="PF13531">
    <property type="entry name" value="SBP_bac_11"/>
    <property type="match status" value="1"/>
</dbReference>
<comment type="similarity">
    <text evidence="1">Belongs to the bacterial solute-binding protein ModA family.</text>
</comment>
<dbReference type="NCBIfam" id="TIGR01256">
    <property type="entry name" value="modA"/>
    <property type="match status" value="1"/>
</dbReference>
<dbReference type="PIRSF" id="PIRSF004846">
    <property type="entry name" value="ModA"/>
    <property type="match status" value="1"/>
</dbReference>
<dbReference type="Proteomes" id="UP000243342">
    <property type="component" value="Unassembled WGS sequence"/>
</dbReference>
<keyword evidence="4" id="KW-0500">Molybdenum</keyword>
<gene>
    <name evidence="6" type="ORF">BIV57_22155</name>
</gene>
<name>A0A1J7BPH6_9ACTN</name>
<feature type="binding site" evidence="4">
    <location>
        <position position="85"/>
    </location>
    <ligand>
        <name>molybdate</name>
        <dbReference type="ChEBI" id="CHEBI:36264"/>
    </ligand>
</feature>
<dbReference type="GO" id="GO:0046872">
    <property type="term" value="F:metal ion binding"/>
    <property type="evidence" value="ECO:0007669"/>
    <property type="project" value="UniProtKB-KW"/>
</dbReference>
<dbReference type="OrthoDB" id="9785015at2"/>
<dbReference type="InterPro" id="IPR005950">
    <property type="entry name" value="ModA"/>
</dbReference>
<dbReference type="PANTHER" id="PTHR30632">
    <property type="entry name" value="MOLYBDATE-BINDING PERIPLASMIC PROTEIN"/>
    <property type="match status" value="1"/>
</dbReference>
<dbReference type="EMBL" id="MLCF01000162">
    <property type="protein sequence ID" value="OIV35353.1"/>
    <property type="molecule type" value="Genomic_DNA"/>
</dbReference>
<keyword evidence="7" id="KW-1185">Reference proteome</keyword>
<evidence type="ECO:0000256" key="5">
    <source>
        <dbReference type="SAM" id="SignalP"/>
    </source>
</evidence>
<feature type="binding site" evidence="4">
    <location>
        <position position="203"/>
    </location>
    <ligand>
        <name>molybdate</name>
        <dbReference type="ChEBI" id="CHEBI:36264"/>
    </ligand>
</feature>
<keyword evidence="3 5" id="KW-0732">Signal</keyword>
<evidence type="ECO:0000256" key="4">
    <source>
        <dbReference type="PIRSR" id="PIRSR004846-1"/>
    </source>
</evidence>
<evidence type="ECO:0000256" key="1">
    <source>
        <dbReference type="ARBA" id="ARBA00009175"/>
    </source>
</evidence>
<dbReference type="GO" id="GO:0015689">
    <property type="term" value="P:molybdate ion transport"/>
    <property type="evidence" value="ECO:0007669"/>
    <property type="project" value="InterPro"/>
</dbReference>
<dbReference type="PROSITE" id="PS51257">
    <property type="entry name" value="PROKAR_LIPOPROTEIN"/>
    <property type="match status" value="1"/>
</dbReference>
<evidence type="ECO:0000313" key="7">
    <source>
        <dbReference type="Proteomes" id="UP000243342"/>
    </source>
</evidence>
<feature type="binding site" evidence="4">
    <location>
        <position position="185"/>
    </location>
    <ligand>
        <name>molybdate</name>
        <dbReference type="ChEBI" id="CHEBI:36264"/>
    </ligand>
</feature>
<proteinExistence type="inferred from homology"/>
<feature type="binding site" evidence="4">
    <location>
        <position position="58"/>
    </location>
    <ligand>
        <name>molybdate</name>
        <dbReference type="ChEBI" id="CHEBI:36264"/>
    </ligand>
</feature>
<dbReference type="STRING" id="1428644.BIV57_22155"/>
<accession>A0A1J7BPH6</accession>
<feature type="binding site" evidence="4">
    <location>
        <position position="161"/>
    </location>
    <ligand>
        <name>molybdate</name>
        <dbReference type="ChEBI" id="CHEBI:36264"/>
    </ligand>
</feature>
<sequence length="267" mass="26656">MRTTPRTKPILALAAASAAAVLIAGCGSSSGASSPSSSSSAKGGAKAGGTLTVLAAASLKESFTELAADFKKQTGTTVRPSFGGSQQLAVQVNQGSPADVIATADTLTMKKLAGKVGTSTDFASNKLVIAVRSGNPKHIATLADLAKSNVTVVLAGPTVPAGHYALEALKKAGVTVKPKSEETDVRAALSKVSLGEADASIVYATDVEAVKSGVQAVQIPAKDNVLATYPIATIDAGKNQASAKKFAAFVAGPTGQQVLQAHGFGKP</sequence>
<dbReference type="SUPFAM" id="SSF53850">
    <property type="entry name" value="Periplasmic binding protein-like II"/>
    <property type="match status" value="1"/>
</dbReference>